<dbReference type="Proteomes" id="UP000002730">
    <property type="component" value="Chromosome"/>
</dbReference>
<accession>D9SMB0</accession>
<dbReference type="eggNOG" id="COG3170">
    <property type="taxonomic scope" value="Bacteria"/>
</dbReference>
<dbReference type="OrthoDB" id="2194542at2"/>
<keyword evidence="3" id="KW-1185">Reference proteome</keyword>
<evidence type="ECO:0000313" key="2">
    <source>
        <dbReference type="EMBL" id="ADL53766.1"/>
    </source>
</evidence>
<reference evidence="2 3" key="1">
    <citation type="submission" date="2010-08" db="EMBL/GenBank/DDBJ databases">
        <title>Complete sequence of Clostridium cellulovorans 743B.</title>
        <authorList>
            <consortium name="US DOE Joint Genome Institute"/>
            <person name="Lucas S."/>
            <person name="Copeland A."/>
            <person name="Lapidus A."/>
            <person name="Cheng J.-F."/>
            <person name="Bruce D."/>
            <person name="Goodwin L."/>
            <person name="Pitluck S."/>
            <person name="Chertkov O."/>
            <person name="Detter J.C."/>
            <person name="Han C."/>
            <person name="Tapia R."/>
            <person name="Land M."/>
            <person name="Hauser L."/>
            <person name="Chang Y.-J."/>
            <person name="Jeffries C."/>
            <person name="Kyrpides N."/>
            <person name="Ivanova N."/>
            <person name="Mikhailova N."/>
            <person name="Hemme C.L."/>
            <person name="Woyke T."/>
        </authorList>
    </citation>
    <scope>NUCLEOTIDE SEQUENCE [LARGE SCALE GENOMIC DNA]</scope>
    <source>
        <strain evidence="3">ATCC 35296 / DSM 3052 / OCM 3 / 743B</strain>
    </source>
</reference>
<proteinExistence type="predicted"/>
<dbReference type="InterPro" id="IPR024301">
    <property type="entry name" value="Amidase_6"/>
</dbReference>
<dbReference type="KEGG" id="ccb:Clocel_4104"/>
<dbReference type="EMBL" id="CP002160">
    <property type="protein sequence ID" value="ADL53766.1"/>
    <property type="molecule type" value="Genomic_DNA"/>
</dbReference>
<dbReference type="RefSeq" id="WP_010074117.1">
    <property type="nucleotide sequence ID" value="NC_014393.1"/>
</dbReference>
<name>D9SMB0_CLOC7</name>
<dbReference type="AlphaFoldDB" id="D9SMB0"/>
<sequence>MDKKSKRRILLIRYIFFILLFCSSIISLVKGEAIDTVAAVTKEEAQEIIKDIFLIKNNSMIIGDLEPIKTIYNMKTKYGIWAYEYEQSRDRYLHNWEEKQGAEFIEINPDIVIKSVKGNKDSMSINFLCSTEYKYRYEKDPVAINSFRLGTYHVMSLAKSDNTWIVTKEWYKDPLGDSLDLKNLKVEAIRQYIVSQGPRDFSNLNERRRGAIAYAEQFCGSASEPKYGFKYNSKYVDFNPQGGDCANFASQILFEGGKFKKTAGWNYDRGSATGPWVNADKFKRYMLNSGRASVIDYGDYNKVYKSSYKLLPGDFVAYEKKGDITHISVVSGADSKGYSLVTCHNSDRNKVPWDLGWNETNVKFWLVRVHF</sequence>
<evidence type="ECO:0000313" key="3">
    <source>
        <dbReference type="Proteomes" id="UP000002730"/>
    </source>
</evidence>
<dbReference type="HOGENOM" id="CLU_046705_0_0_9"/>
<evidence type="ECO:0000259" key="1">
    <source>
        <dbReference type="Pfam" id="PF12671"/>
    </source>
</evidence>
<organism evidence="2 3">
    <name type="scientific">Clostridium cellulovorans (strain ATCC 35296 / DSM 3052 / OCM 3 / 743B)</name>
    <dbReference type="NCBI Taxonomy" id="573061"/>
    <lineage>
        <taxon>Bacteria</taxon>
        <taxon>Bacillati</taxon>
        <taxon>Bacillota</taxon>
        <taxon>Clostridia</taxon>
        <taxon>Eubacteriales</taxon>
        <taxon>Clostridiaceae</taxon>
        <taxon>Clostridium</taxon>
    </lineage>
</organism>
<dbReference type="STRING" id="573061.Clocel_4104"/>
<dbReference type="PANTHER" id="PTHR40032">
    <property type="entry name" value="EXPORTED PROTEIN-RELATED"/>
    <property type="match status" value="1"/>
</dbReference>
<dbReference type="PANTHER" id="PTHR40032:SF1">
    <property type="entry name" value="EXPORTED PROTEIN"/>
    <property type="match status" value="1"/>
</dbReference>
<feature type="domain" description="Putative amidase" evidence="1">
    <location>
        <begin position="207"/>
        <end position="366"/>
    </location>
</feature>
<gene>
    <name evidence="2" type="ordered locus">Clocel_4104</name>
</gene>
<protein>
    <recommendedName>
        <fullName evidence="1">Putative amidase domain-containing protein</fullName>
    </recommendedName>
</protein>
<dbReference type="Pfam" id="PF12671">
    <property type="entry name" value="Amidase_6"/>
    <property type="match status" value="1"/>
</dbReference>